<evidence type="ECO:0000313" key="6">
    <source>
        <dbReference type="Proteomes" id="UP000000485"/>
    </source>
</evidence>
<dbReference type="InterPro" id="IPR011991">
    <property type="entry name" value="ArsR-like_HTH"/>
</dbReference>
<dbReference type="EMBL" id="CP002665">
    <property type="protein sequence ID" value="AEI13186.1"/>
    <property type="molecule type" value="Genomic_DNA"/>
</dbReference>
<dbReference type="SMART" id="SM00418">
    <property type="entry name" value="HTH_ARSR"/>
    <property type="match status" value="1"/>
</dbReference>
<reference evidence="6" key="1">
    <citation type="submission" date="2011-04" db="EMBL/GenBank/DDBJ databases">
        <title>Complete sequence of Cellvibrio gilvus ATCC 13127.</title>
        <authorList>
            <person name="Lucas S."/>
            <person name="Han J."/>
            <person name="Lapidus A."/>
            <person name="Cheng J.-F."/>
            <person name="Goodwin L."/>
            <person name="Pitluck S."/>
            <person name="Peters L."/>
            <person name="Munk A."/>
            <person name="Detter J.C."/>
            <person name="Han C."/>
            <person name="Tapia R."/>
            <person name="Land M."/>
            <person name="Hauser L."/>
            <person name="Kyrpides N."/>
            <person name="Ivanova N."/>
            <person name="Ovchinnikova G."/>
            <person name="Pagani I."/>
            <person name="Mead D."/>
            <person name="Brumm P."/>
            <person name="Woyke T."/>
        </authorList>
    </citation>
    <scope>NUCLEOTIDE SEQUENCE [LARGE SCALE GENOMIC DNA]</scope>
    <source>
        <strain evidence="6">ATCC 13127 / NRRL B-14078</strain>
    </source>
</reference>
<gene>
    <name evidence="5" type="ordered locus">Celgi_2687</name>
</gene>
<dbReference type="PRINTS" id="PR00778">
    <property type="entry name" value="HTHARSR"/>
</dbReference>
<proteinExistence type="predicted"/>
<dbReference type="eggNOG" id="COG0640">
    <property type="taxonomic scope" value="Bacteria"/>
</dbReference>
<name>F8A3Z4_CELGA</name>
<dbReference type="Proteomes" id="UP000000485">
    <property type="component" value="Chromosome"/>
</dbReference>
<dbReference type="OrthoDB" id="9810923at2"/>
<dbReference type="CDD" id="cd00090">
    <property type="entry name" value="HTH_ARSR"/>
    <property type="match status" value="1"/>
</dbReference>
<keyword evidence="3" id="KW-0804">Transcription</keyword>
<dbReference type="SUPFAM" id="SSF46785">
    <property type="entry name" value="Winged helix' DNA-binding domain"/>
    <property type="match status" value="1"/>
</dbReference>
<sequence length="115" mass="12355">MSTVTERPGAAPTQPELDHAVDVLRLLADRTRLAILAMLDGQEMSVTAISAALGRPAAAVSQHLAKLRAGRLVAARRDGTTVFYTQPDEHVAALVTNVLHLTEHALYAVPPHHRP</sequence>
<evidence type="ECO:0000256" key="1">
    <source>
        <dbReference type="ARBA" id="ARBA00023015"/>
    </source>
</evidence>
<dbReference type="InterPro" id="IPR051011">
    <property type="entry name" value="Metal_resp_trans_reg"/>
</dbReference>
<evidence type="ECO:0000256" key="2">
    <source>
        <dbReference type="ARBA" id="ARBA00023125"/>
    </source>
</evidence>
<feature type="domain" description="HTH arsR-type" evidence="4">
    <location>
        <begin position="12"/>
        <end position="106"/>
    </location>
</feature>
<dbReference type="KEGG" id="cga:Celgi_2687"/>
<evidence type="ECO:0000313" key="5">
    <source>
        <dbReference type="EMBL" id="AEI13186.1"/>
    </source>
</evidence>
<dbReference type="NCBIfam" id="NF033788">
    <property type="entry name" value="HTH_metalloreg"/>
    <property type="match status" value="1"/>
</dbReference>
<dbReference type="InterPro" id="IPR036388">
    <property type="entry name" value="WH-like_DNA-bd_sf"/>
</dbReference>
<keyword evidence="2" id="KW-0238">DNA-binding</keyword>
<dbReference type="PANTHER" id="PTHR43132:SF8">
    <property type="entry name" value="HTH-TYPE TRANSCRIPTIONAL REGULATOR KMTR"/>
    <property type="match status" value="1"/>
</dbReference>
<keyword evidence="1" id="KW-0805">Transcription regulation</keyword>
<dbReference type="PANTHER" id="PTHR43132">
    <property type="entry name" value="ARSENICAL RESISTANCE OPERON REPRESSOR ARSR-RELATED"/>
    <property type="match status" value="1"/>
</dbReference>
<dbReference type="RefSeq" id="WP_013884703.1">
    <property type="nucleotide sequence ID" value="NC_015671.1"/>
</dbReference>
<evidence type="ECO:0000256" key="3">
    <source>
        <dbReference type="ARBA" id="ARBA00023163"/>
    </source>
</evidence>
<dbReference type="AlphaFoldDB" id="F8A3Z4"/>
<keyword evidence="6" id="KW-1185">Reference proteome</keyword>
<dbReference type="Gene3D" id="1.10.10.10">
    <property type="entry name" value="Winged helix-like DNA-binding domain superfamily/Winged helix DNA-binding domain"/>
    <property type="match status" value="1"/>
</dbReference>
<dbReference type="GO" id="GO:0003700">
    <property type="term" value="F:DNA-binding transcription factor activity"/>
    <property type="evidence" value="ECO:0007669"/>
    <property type="project" value="InterPro"/>
</dbReference>
<evidence type="ECO:0000259" key="4">
    <source>
        <dbReference type="PROSITE" id="PS50987"/>
    </source>
</evidence>
<dbReference type="Pfam" id="PF12840">
    <property type="entry name" value="HTH_20"/>
    <property type="match status" value="1"/>
</dbReference>
<dbReference type="InterPro" id="IPR036390">
    <property type="entry name" value="WH_DNA-bd_sf"/>
</dbReference>
<organism evidence="5 6">
    <name type="scientific">Cellulomonas gilvus (strain ATCC 13127 / NRRL B-14078)</name>
    <name type="common">Cellvibrio gilvus</name>
    <dbReference type="NCBI Taxonomy" id="593907"/>
    <lineage>
        <taxon>Bacteria</taxon>
        <taxon>Bacillati</taxon>
        <taxon>Actinomycetota</taxon>
        <taxon>Actinomycetes</taxon>
        <taxon>Micrococcales</taxon>
        <taxon>Cellulomonadaceae</taxon>
        <taxon>Cellulomonas</taxon>
    </lineage>
</organism>
<accession>F8A3Z4</accession>
<dbReference type="GO" id="GO:0003677">
    <property type="term" value="F:DNA binding"/>
    <property type="evidence" value="ECO:0007669"/>
    <property type="project" value="UniProtKB-KW"/>
</dbReference>
<dbReference type="STRING" id="593907.Celgi_2687"/>
<protein>
    <submittedName>
        <fullName evidence="5">Regulatory protein ArsR</fullName>
    </submittedName>
</protein>
<dbReference type="InterPro" id="IPR001845">
    <property type="entry name" value="HTH_ArsR_DNA-bd_dom"/>
</dbReference>
<dbReference type="PROSITE" id="PS50987">
    <property type="entry name" value="HTH_ARSR_2"/>
    <property type="match status" value="1"/>
</dbReference>
<dbReference type="HOGENOM" id="CLU_097806_7_2_11"/>